<dbReference type="InterPro" id="IPR023214">
    <property type="entry name" value="HAD_sf"/>
</dbReference>
<dbReference type="SUPFAM" id="SSF56784">
    <property type="entry name" value="HAD-like"/>
    <property type="match status" value="1"/>
</dbReference>
<accession>A0ABU0K3H7</accession>
<dbReference type="GeneID" id="301328234"/>
<gene>
    <name evidence="3" type="ORF">QO000_002906</name>
</gene>
<dbReference type="SFLD" id="SFLDG01140">
    <property type="entry name" value="C2.B:_Phosphomannomutase_and_P"/>
    <property type="match status" value="1"/>
</dbReference>
<feature type="domain" description="Sucrose phosphatase-like" evidence="2">
    <location>
        <begin position="20"/>
        <end position="277"/>
    </location>
</feature>
<dbReference type="EC" id="3.1.3.92" evidence="3"/>
<dbReference type="SFLD" id="SFLDS00003">
    <property type="entry name" value="Haloacid_Dehalogenase"/>
    <property type="match status" value="1"/>
</dbReference>
<dbReference type="InterPro" id="IPR006379">
    <property type="entry name" value="HAD-SF_hydro_IIB"/>
</dbReference>
<name>A0ABU0K3H7_9BACL</name>
<protein>
    <submittedName>
        <fullName evidence="3">Kanosamine-6-phosphate phosphatase</fullName>
        <ecNumber evidence="3">3.1.3.92</ecNumber>
    </submittedName>
</protein>
<dbReference type="PANTHER" id="PTHR10000">
    <property type="entry name" value="PHOSPHOSERINE PHOSPHATASE"/>
    <property type="match status" value="1"/>
</dbReference>
<dbReference type="Pfam" id="PF05116">
    <property type="entry name" value="S6PP"/>
    <property type="match status" value="1"/>
</dbReference>
<dbReference type="Proteomes" id="UP001226720">
    <property type="component" value="Unassembled WGS sequence"/>
</dbReference>
<dbReference type="GO" id="GO:0016787">
    <property type="term" value="F:hydrolase activity"/>
    <property type="evidence" value="ECO:0007669"/>
    <property type="project" value="UniProtKB-KW"/>
</dbReference>
<evidence type="ECO:0000256" key="1">
    <source>
        <dbReference type="ARBA" id="ARBA00022801"/>
    </source>
</evidence>
<sequence length="283" mass="31968">MYLSKISKLKRVNEVRNPRNIVFFDFDETYFPHEIDSYRYEKLSELEDYLLHKAEEKQLVFGWVTGSSIESVINKMEKGGLTLLPHFIASNLGTEITYFDDNCFNKADSNWIKILNDTEFSSSVVESIVNVLDKEHGIVLEGQTNLGGSKYKKNFYYREGSPSIDELNLETIRRLANNKGISVNINKCNPLAGDPEDSYDIDFLPLGTGKDKIVEFMLNKYQVSKNNAYAFGDSGNDLLMLNSVENGFLVENATAEAKSKHSKISLGSYAEGILNTLHSLNLN</sequence>
<keyword evidence="4" id="KW-1185">Reference proteome</keyword>
<dbReference type="Gene3D" id="3.30.70.1410">
    <property type="entry name" value="yhjk (haloacid dehalogenase-like hydrolase protein) domain"/>
    <property type="match status" value="1"/>
</dbReference>
<keyword evidence="1 3" id="KW-0378">Hydrolase</keyword>
<dbReference type="EMBL" id="JAUSWM010000005">
    <property type="protein sequence ID" value="MDQ0483922.1"/>
    <property type="molecule type" value="Genomic_DNA"/>
</dbReference>
<dbReference type="SFLD" id="SFLDG01141">
    <property type="entry name" value="C2.B.1:_Sucrose_Phosphatase_Li"/>
    <property type="match status" value="1"/>
</dbReference>
<dbReference type="RefSeq" id="WP_301552583.1">
    <property type="nucleotide sequence ID" value="NZ_JAQRMZ010000009.1"/>
</dbReference>
<evidence type="ECO:0000259" key="2">
    <source>
        <dbReference type="Pfam" id="PF05116"/>
    </source>
</evidence>
<dbReference type="Gene3D" id="3.40.50.1000">
    <property type="entry name" value="HAD superfamily/HAD-like"/>
    <property type="match status" value="1"/>
</dbReference>
<dbReference type="InterPro" id="IPR036412">
    <property type="entry name" value="HAD-like_sf"/>
</dbReference>
<proteinExistence type="predicted"/>
<evidence type="ECO:0000313" key="3">
    <source>
        <dbReference type="EMBL" id="MDQ0483922.1"/>
    </source>
</evidence>
<dbReference type="InterPro" id="IPR006380">
    <property type="entry name" value="SPP-like_dom"/>
</dbReference>
<comment type="caution">
    <text evidence="3">The sequence shown here is derived from an EMBL/GenBank/DDBJ whole genome shotgun (WGS) entry which is preliminary data.</text>
</comment>
<dbReference type="PANTHER" id="PTHR10000:SF57">
    <property type="entry name" value="KANOSAMINE-6-PHOSPHATE PHOSPHATASE"/>
    <property type="match status" value="1"/>
</dbReference>
<reference evidence="3" key="1">
    <citation type="submission" date="2023-07" db="EMBL/GenBank/DDBJ databases">
        <title>Genomic Encyclopedia of Type Strains, Phase IV (KMG-IV): sequencing the most valuable type-strain genomes for metagenomic binning, comparative biology and taxonomic classification.</title>
        <authorList>
            <person name="Goeker M."/>
        </authorList>
    </citation>
    <scope>NUCLEOTIDE SEQUENCE [LARGE SCALE GENOMIC DNA]</scope>
    <source>
        <strain evidence="3">JSM 076093</strain>
    </source>
</reference>
<organism evidence="3 4">
    <name type="scientific">Guptibacillus hwajinpoensis</name>
    <dbReference type="NCBI Taxonomy" id="208199"/>
    <lineage>
        <taxon>Bacteria</taxon>
        <taxon>Bacillati</taxon>
        <taxon>Bacillota</taxon>
        <taxon>Bacilli</taxon>
        <taxon>Bacillales</taxon>
        <taxon>Guptibacillaceae</taxon>
        <taxon>Guptibacillus</taxon>
    </lineage>
</organism>
<dbReference type="NCBIfam" id="TIGR01484">
    <property type="entry name" value="HAD-SF-IIB"/>
    <property type="match status" value="1"/>
</dbReference>
<evidence type="ECO:0000313" key="4">
    <source>
        <dbReference type="Proteomes" id="UP001226720"/>
    </source>
</evidence>